<sequence>MKIGLALTTSSAVIALRSVVRLTLLGTLALMTVSCSRMNIAWKEEVRLSDGRLIVVKRTAKGSITRDMAMRATGWEPGETTLRITQEDGTVNPPVWRSALIPVVMDYDSSSSTWSVVATHLSCVTWYDMGRPASQYVQYISVGGEAWRVTPLQPGWDGRRANLLTHIRPAGEPRLLREADKEMVWRQGSVPYKWISTSWKTNC</sequence>
<accession>A0AAP5AH01</accession>
<evidence type="ECO:0000313" key="2">
    <source>
        <dbReference type="Proteomes" id="UP001226084"/>
    </source>
</evidence>
<reference evidence="1" key="1">
    <citation type="submission" date="2023-07" db="EMBL/GenBank/DDBJ databases">
        <title>Functional and genomic diversity of the sorghum phyllosphere microbiome.</title>
        <authorList>
            <person name="Shade A."/>
        </authorList>
    </citation>
    <scope>NUCLEOTIDE SEQUENCE</scope>
    <source>
        <strain evidence="1">SORGH_AS_0457</strain>
    </source>
</reference>
<dbReference type="EMBL" id="JAUTAS010000001">
    <property type="protein sequence ID" value="MDQ1108629.1"/>
    <property type="molecule type" value="Genomic_DNA"/>
</dbReference>
<dbReference type="Proteomes" id="UP001226084">
    <property type="component" value="Unassembled WGS sequence"/>
</dbReference>
<gene>
    <name evidence="1" type="ORF">QE424_001788</name>
</gene>
<evidence type="ECO:0008006" key="3">
    <source>
        <dbReference type="Google" id="ProtNLM"/>
    </source>
</evidence>
<dbReference type="PROSITE" id="PS51257">
    <property type="entry name" value="PROKAR_LIPOPROTEIN"/>
    <property type="match status" value="1"/>
</dbReference>
<organism evidence="1 2">
    <name type="scientific">Stenotrophomonas rhizophila</name>
    <dbReference type="NCBI Taxonomy" id="216778"/>
    <lineage>
        <taxon>Bacteria</taxon>
        <taxon>Pseudomonadati</taxon>
        <taxon>Pseudomonadota</taxon>
        <taxon>Gammaproteobacteria</taxon>
        <taxon>Lysobacterales</taxon>
        <taxon>Lysobacteraceae</taxon>
        <taxon>Stenotrophomonas</taxon>
    </lineage>
</organism>
<comment type="caution">
    <text evidence="1">The sequence shown here is derived from an EMBL/GenBank/DDBJ whole genome shotgun (WGS) entry which is preliminary data.</text>
</comment>
<dbReference type="AlphaFoldDB" id="A0AAP5AH01"/>
<name>A0AAP5AH01_9GAMM</name>
<dbReference type="RefSeq" id="WP_307106976.1">
    <property type="nucleotide sequence ID" value="NZ_JAUTAS010000001.1"/>
</dbReference>
<evidence type="ECO:0000313" key="1">
    <source>
        <dbReference type="EMBL" id="MDQ1108629.1"/>
    </source>
</evidence>
<protein>
    <recommendedName>
        <fullName evidence="3">Lipoprotein</fullName>
    </recommendedName>
</protein>
<proteinExistence type="predicted"/>